<dbReference type="PANTHER" id="PTHR36061:SF3">
    <property type="entry name" value="OS04G0692200 PROTEIN"/>
    <property type="match status" value="1"/>
</dbReference>
<evidence type="ECO:0000313" key="1">
    <source>
        <dbReference type="EMBL" id="KAJ7957061.1"/>
    </source>
</evidence>
<accession>A0AAD7LGQ0</accession>
<dbReference type="EMBL" id="JARAOO010000009">
    <property type="protein sequence ID" value="KAJ7957061.1"/>
    <property type="molecule type" value="Genomic_DNA"/>
</dbReference>
<gene>
    <name evidence="1" type="ORF">O6P43_023406</name>
</gene>
<dbReference type="KEGG" id="qsa:O6P43_023406"/>
<dbReference type="InterPro" id="IPR022203">
    <property type="entry name" value="DUF3727"/>
</dbReference>
<dbReference type="PANTHER" id="PTHR36061">
    <property type="match status" value="1"/>
</dbReference>
<proteinExistence type="predicted"/>
<comment type="caution">
    <text evidence="1">The sequence shown here is derived from an EMBL/GenBank/DDBJ whole genome shotgun (WGS) entry which is preliminary data.</text>
</comment>
<protein>
    <submittedName>
        <fullName evidence="1">BTB/POZ domain-containing protein TNFAIP1 isoform 2</fullName>
    </submittedName>
</protein>
<reference evidence="1" key="1">
    <citation type="journal article" date="2023" name="Science">
        <title>Elucidation of the pathway for biosynthesis of saponin adjuvants from the soapbark tree.</title>
        <authorList>
            <person name="Reed J."/>
            <person name="Orme A."/>
            <person name="El-Demerdash A."/>
            <person name="Owen C."/>
            <person name="Martin L.B.B."/>
            <person name="Misra R.C."/>
            <person name="Kikuchi S."/>
            <person name="Rejzek M."/>
            <person name="Martin A.C."/>
            <person name="Harkess A."/>
            <person name="Leebens-Mack J."/>
            <person name="Louveau T."/>
            <person name="Stephenson M.J."/>
            <person name="Osbourn A."/>
        </authorList>
    </citation>
    <scope>NUCLEOTIDE SEQUENCE</scope>
    <source>
        <strain evidence="1">S10</strain>
    </source>
</reference>
<dbReference type="Proteomes" id="UP001163823">
    <property type="component" value="Chromosome 9"/>
</dbReference>
<keyword evidence="2" id="KW-1185">Reference proteome</keyword>
<evidence type="ECO:0000313" key="2">
    <source>
        <dbReference type="Proteomes" id="UP001163823"/>
    </source>
</evidence>
<name>A0AAD7LGQ0_QUISA</name>
<dbReference type="Pfam" id="PF12527">
    <property type="entry name" value="DUF3727"/>
    <property type="match status" value="1"/>
</dbReference>
<dbReference type="AlphaFoldDB" id="A0AAD7LGQ0"/>
<organism evidence="1 2">
    <name type="scientific">Quillaja saponaria</name>
    <name type="common">Soap bark tree</name>
    <dbReference type="NCBI Taxonomy" id="32244"/>
    <lineage>
        <taxon>Eukaryota</taxon>
        <taxon>Viridiplantae</taxon>
        <taxon>Streptophyta</taxon>
        <taxon>Embryophyta</taxon>
        <taxon>Tracheophyta</taxon>
        <taxon>Spermatophyta</taxon>
        <taxon>Magnoliopsida</taxon>
        <taxon>eudicotyledons</taxon>
        <taxon>Gunneridae</taxon>
        <taxon>Pentapetalae</taxon>
        <taxon>rosids</taxon>
        <taxon>fabids</taxon>
        <taxon>Fabales</taxon>
        <taxon>Quillajaceae</taxon>
        <taxon>Quillaja</taxon>
    </lineage>
</organism>
<sequence length="79" mass="9122">MFWQLLGLSDKFCRRMYTMKNEDGARYMIYTPSDPLLFVAVKDQNGILQIADDDLLEDPAIEEESALLDSLLGKRSLRH</sequence>